<feature type="domain" description="EF-hand" evidence="4">
    <location>
        <begin position="175"/>
        <end position="210"/>
    </location>
</feature>
<dbReference type="PROSITE" id="PS50222">
    <property type="entry name" value="EF_HAND_2"/>
    <property type="match status" value="10"/>
</dbReference>
<dbReference type="FunFam" id="1.10.238.10:FF:000001">
    <property type="entry name" value="Calmodulin 1"/>
    <property type="match status" value="2"/>
</dbReference>
<dbReference type="SUPFAM" id="SSF47473">
    <property type="entry name" value="EF-hand"/>
    <property type="match status" value="3"/>
</dbReference>
<evidence type="ECO:0000259" key="4">
    <source>
        <dbReference type="PROSITE" id="PS50222"/>
    </source>
</evidence>
<dbReference type="PROSITE" id="PS00018">
    <property type="entry name" value="EF_HAND_1"/>
    <property type="match status" value="8"/>
</dbReference>
<feature type="domain" description="EF-hand" evidence="4">
    <location>
        <begin position="117"/>
        <end position="152"/>
    </location>
</feature>
<dbReference type="CDD" id="cd00051">
    <property type="entry name" value="EFh"/>
    <property type="match status" value="3"/>
</dbReference>
<keyword evidence="2" id="KW-0106">Calcium</keyword>
<feature type="domain" description="EF-hand" evidence="4">
    <location>
        <begin position="44"/>
        <end position="79"/>
    </location>
</feature>
<protein>
    <submittedName>
        <fullName evidence="5">CALM</fullName>
    </submittedName>
</protein>
<feature type="domain" description="EF-hand" evidence="4">
    <location>
        <begin position="361"/>
        <end position="392"/>
    </location>
</feature>
<name>A0A6J8BPJ0_MYTCO</name>
<feature type="domain" description="EF-hand" evidence="4">
    <location>
        <begin position="211"/>
        <end position="245"/>
    </location>
</feature>
<proteinExistence type="predicted"/>
<dbReference type="OrthoDB" id="26525at2759"/>
<dbReference type="GO" id="GO:0016460">
    <property type="term" value="C:myosin II complex"/>
    <property type="evidence" value="ECO:0007669"/>
    <property type="project" value="TreeGrafter"/>
</dbReference>
<dbReference type="FunFam" id="1.10.238.10:FF:000178">
    <property type="entry name" value="Calmodulin-2 A"/>
    <property type="match status" value="1"/>
</dbReference>
<dbReference type="InterPro" id="IPR050230">
    <property type="entry name" value="CALM/Myosin/TropC-like"/>
</dbReference>
<feature type="domain" description="EF-hand" evidence="4">
    <location>
        <begin position="325"/>
        <end position="360"/>
    </location>
</feature>
<keyword evidence="1" id="KW-0677">Repeat</keyword>
<keyword evidence="6" id="KW-1185">Reference proteome</keyword>
<dbReference type="InterPro" id="IPR011992">
    <property type="entry name" value="EF-hand-dom_pair"/>
</dbReference>
<dbReference type="PANTHER" id="PTHR23048:SF0">
    <property type="entry name" value="CALMODULIN LIKE 3"/>
    <property type="match status" value="1"/>
</dbReference>
<gene>
    <name evidence="5" type="ORF">MCOR_21104</name>
</gene>
<sequence length="392" mass="44472">MVENLTPEQIQEYREAFKMFDKDGDGTITTKELGTIMRSLGQNPTSQELDDMVNEVDVDGNGEIDFEEFVMMMSKKVQDADTEKELKEAFSVFDQDGDGFINTKELKQVMANLGEDLADEDVMAMIKEADKDGDGKINFSEFFYMMTCDELKSGIWIFNRFSNKLGEEVEDLTPGEVAEFRETFKFFDKDGDGTISVNEIRTVIRSIGQNPTEADVEAILTRYDGDGNGKLDFNEFLGMIVDKLNNPETELLNAFKLFDKDGNGFVNVDELKYIVTHLGDQLTDEEVQEMFDEADLNNDGQLNYEGNGKLDFNEFLGMIVDKLNNPETELLNAFKLFDKDGNGFVNVDELKYIVTHLGDQLTDEEVQEMFDEADLNNDGQLNYEEFAVLMAS</sequence>
<evidence type="ECO:0000313" key="6">
    <source>
        <dbReference type="Proteomes" id="UP000507470"/>
    </source>
</evidence>
<dbReference type="AlphaFoldDB" id="A0A6J8BPJ0"/>
<dbReference type="Proteomes" id="UP000507470">
    <property type="component" value="Unassembled WGS sequence"/>
</dbReference>
<dbReference type="InterPro" id="IPR002048">
    <property type="entry name" value="EF_hand_dom"/>
</dbReference>
<dbReference type="Pfam" id="PF13499">
    <property type="entry name" value="EF-hand_7"/>
    <property type="match status" value="5"/>
</dbReference>
<evidence type="ECO:0000256" key="2">
    <source>
        <dbReference type="ARBA" id="ARBA00022837"/>
    </source>
</evidence>
<evidence type="ECO:0000313" key="5">
    <source>
        <dbReference type="EMBL" id="CAC5385572.1"/>
    </source>
</evidence>
<organism evidence="5 6">
    <name type="scientific">Mytilus coruscus</name>
    <name type="common">Sea mussel</name>
    <dbReference type="NCBI Taxonomy" id="42192"/>
    <lineage>
        <taxon>Eukaryota</taxon>
        <taxon>Metazoa</taxon>
        <taxon>Spiralia</taxon>
        <taxon>Lophotrochozoa</taxon>
        <taxon>Mollusca</taxon>
        <taxon>Bivalvia</taxon>
        <taxon>Autobranchia</taxon>
        <taxon>Pteriomorphia</taxon>
        <taxon>Mytilida</taxon>
        <taxon>Mytiloidea</taxon>
        <taxon>Mytilidae</taxon>
        <taxon>Mytilinae</taxon>
        <taxon>Mytilus</taxon>
    </lineage>
</organism>
<accession>A0A6J8BPJ0</accession>
<feature type="domain" description="EF-hand" evidence="4">
    <location>
        <begin position="8"/>
        <end position="43"/>
    </location>
</feature>
<dbReference type="SMART" id="SM00054">
    <property type="entry name" value="EFh"/>
    <property type="match status" value="10"/>
</dbReference>
<dbReference type="GO" id="GO:0005509">
    <property type="term" value="F:calcium ion binding"/>
    <property type="evidence" value="ECO:0007669"/>
    <property type="project" value="InterPro"/>
</dbReference>
<evidence type="ECO:0000256" key="3">
    <source>
        <dbReference type="ARBA" id="ARBA00023179"/>
    </source>
</evidence>
<reference evidence="5 6" key="1">
    <citation type="submission" date="2020-06" db="EMBL/GenBank/DDBJ databases">
        <authorList>
            <person name="Li R."/>
            <person name="Bekaert M."/>
        </authorList>
    </citation>
    <scope>NUCLEOTIDE SEQUENCE [LARGE SCALE GENOMIC DNA]</scope>
    <source>
        <strain evidence="6">wild</strain>
    </source>
</reference>
<evidence type="ECO:0000256" key="1">
    <source>
        <dbReference type="ARBA" id="ARBA00022737"/>
    </source>
</evidence>
<feature type="domain" description="EF-hand" evidence="4">
    <location>
        <begin position="246"/>
        <end position="281"/>
    </location>
</feature>
<feature type="domain" description="EF-hand" evidence="4">
    <location>
        <begin position="81"/>
        <end position="116"/>
    </location>
</feature>
<dbReference type="EMBL" id="CACVKT020003742">
    <property type="protein sequence ID" value="CAC5385572.1"/>
    <property type="molecule type" value="Genomic_DNA"/>
</dbReference>
<keyword evidence="3" id="KW-0514">Muscle protein</keyword>
<dbReference type="Gene3D" id="1.10.238.10">
    <property type="entry name" value="EF-hand"/>
    <property type="match status" value="5"/>
</dbReference>
<feature type="domain" description="EF-hand" evidence="4">
    <location>
        <begin position="282"/>
        <end position="322"/>
    </location>
</feature>
<dbReference type="PANTHER" id="PTHR23048">
    <property type="entry name" value="MYOSIN LIGHT CHAIN 1, 3"/>
    <property type="match status" value="1"/>
</dbReference>
<dbReference type="InterPro" id="IPR018247">
    <property type="entry name" value="EF_Hand_1_Ca_BS"/>
</dbReference>